<dbReference type="PANTHER" id="PTHR35564:SF4">
    <property type="entry name" value="CYTOPLASMIC PROTEIN"/>
    <property type="match status" value="1"/>
</dbReference>
<name>A0A2N7W8B6_9BURK</name>
<comment type="caution">
    <text evidence="1">The sequence shown here is derived from an EMBL/GenBank/DDBJ whole genome shotgun (WGS) entry which is preliminary data.</text>
</comment>
<sequence>MQAAQRGIDAGVVERLLDEPYRFQFFQAVRMLDTWFSREAAKASDDGRRSSERGANGVVFRNSLAVTFPPSELEHALPFGIDGAPLAEPDARRSALGQRKIDRVELTPAFFGLLGGQGTLPLHYTEQLIGRAQIQRDHAAREFFDVFSNRATALFYAAWKKYRLPFHYELDRDERYLPLLLALAGVPDGPTRAHMQAGRGALIDEAIAGYALPARHRPMSAAYLAQALAEYFRVPIRAEQYAGRWYAVPPERTTVLGKVNATLGATALAGERVWQRDMRARIVVGPLTKREYEAFLPGESRAIALERMLTLLAGITIEYEVSLVLARAEVGASQLGGGARLGYDAFLCTREAERDRDDARYELNVIH</sequence>
<keyword evidence="2" id="KW-1185">Reference proteome</keyword>
<dbReference type="AlphaFoldDB" id="A0A2N7W8B6"/>
<dbReference type="Pfam" id="PF06996">
    <property type="entry name" value="T6SS_TssG"/>
    <property type="match status" value="1"/>
</dbReference>
<dbReference type="PANTHER" id="PTHR35564">
    <property type="match status" value="1"/>
</dbReference>
<organism evidence="1 2">
    <name type="scientific">Trinickia soli</name>
    <dbReference type="NCBI Taxonomy" id="380675"/>
    <lineage>
        <taxon>Bacteria</taxon>
        <taxon>Pseudomonadati</taxon>
        <taxon>Pseudomonadota</taxon>
        <taxon>Betaproteobacteria</taxon>
        <taxon>Burkholderiales</taxon>
        <taxon>Burkholderiaceae</taxon>
        <taxon>Trinickia</taxon>
    </lineage>
</organism>
<accession>A0A2N7W8B6</accession>
<dbReference type="RefSeq" id="WP_102609407.1">
    <property type="nucleotide sequence ID" value="NZ_CADIKD010000001.1"/>
</dbReference>
<evidence type="ECO:0000313" key="2">
    <source>
        <dbReference type="Proteomes" id="UP000235347"/>
    </source>
</evidence>
<protein>
    <submittedName>
        <fullName evidence="1">Type VI secretion system baseplate subunit TssG</fullName>
    </submittedName>
</protein>
<dbReference type="Proteomes" id="UP000235347">
    <property type="component" value="Unassembled WGS sequence"/>
</dbReference>
<gene>
    <name evidence="1" type="ORF">C0Z19_08675</name>
</gene>
<evidence type="ECO:0000313" key="1">
    <source>
        <dbReference type="EMBL" id="PMS25635.1"/>
    </source>
</evidence>
<dbReference type="EMBL" id="PNYB01000006">
    <property type="protein sequence ID" value="PMS25635.1"/>
    <property type="molecule type" value="Genomic_DNA"/>
</dbReference>
<dbReference type="NCBIfam" id="TIGR03347">
    <property type="entry name" value="VI_chp_1"/>
    <property type="match status" value="1"/>
</dbReference>
<proteinExistence type="predicted"/>
<reference evidence="1 2" key="1">
    <citation type="submission" date="2018-01" db="EMBL/GenBank/DDBJ databases">
        <title>Whole genome analyses suggest that Burkholderia sensu lato contains two further novel genera in the rhizoxinica-symbiotica group Mycetohabitans gen. nov., and Trinickia gen. nov.: implications for the evolution of diazotrophy and nodulation in the Burkholderiaceae.</title>
        <authorList>
            <person name="Estrada-de los Santos P."/>
            <person name="Palmer M."/>
            <person name="Chavez-Ramirez B."/>
            <person name="Beukes C."/>
            <person name="Steenkamp E.T."/>
            <person name="Hirsch A.M."/>
            <person name="Manyaka P."/>
            <person name="Maluk M."/>
            <person name="Lafos M."/>
            <person name="Crook M."/>
            <person name="Gross E."/>
            <person name="Simon M.F."/>
            <person name="Bueno dos Reis Junior F."/>
            <person name="Poole P.S."/>
            <person name="Venter S.N."/>
            <person name="James E.K."/>
        </authorList>
    </citation>
    <scope>NUCLEOTIDE SEQUENCE [LARGE SCALE GENOMIC DNA]</scope>
    <source>
        <strain evidence="1 2">GP25-8</strain>
    </source>
</reference>
<dbReference type="InterPro" id="IPR010732">
    <property type="entry name" value="T6SS_TssG-like"/>
</dbReference>